<dbReference type="Proteomes" id="UP001149090">
    <property type="component" value="Unassembled WGS sequence"/>
</dbReference>
<feature type="coiled-coil region" evidence="1">
    <location>
        <begin position="55"/>
        <end position="103"/>
    </location>
</feature>
<protein>
    <submittedName>
        <fullName evidence="2">Uncharacterized protein</fullName>
    </submittedName>
</protein>
<dbReference type="AlphaFoldDB" id="A0A9Q0L6P8"/>
<gene>
    <name evidence="2" type="ORF">M0811_13686</name>
</gene>
<name>A0A9Q0L6P8_ANAIG</name>
<accession>A0A9Q0L6P8</accession>
<organism evidence="2 3">
    <name type="scientific">Anaeramoeba ignava</name>
    <name type="common">Anaerobic marine amoeba</name>
    <dbReference type="NCBI Taxonomy" id="1746090"/>
    <lineage>
        <taxon>Eukaryota</taxon>
        <taxon>Metamonada</taxon>
        <taxon>Anaeramoebidae</taxon>
        <taxon>Anaeramoeba</taxon>
    </lineage>
</organism>
<sequence length="135" mass="15875">MNENKCCCCGFELDKFSRPKPFRLVLELSSIYGSSNRICNKCRLHNYRKNKNIDLNNNNNNNNSISKQIKELINKINLIKEENENLKAENITLSQLIKEYLEDNLELEYLISNKKEQIKKIKKGIKEKGLKKLNK</sequence>
<comment type="caution">
    <text evidence="2">The sequence shown here is derived from an EMBL/GenBank/DDBJ whole genome shotgun (WGS) entry which is preliminary data.</text>
</comment>
<keyword evidence="1" id="KW-0175">Coiled coil</keyword>
<reference evidence="2" key="1">
    <citation type="submission" date="2022-10" db="EMBL/GenBank/DDBJ databases">
        <title>Novel sulphate-reducing endosymbionts in the free-living metamonad Anaeramoeba.</title>
        <authorList>
            <person name="Jerlstrom-Hultqvist J."/>
            <person name="Cepicka I."/>
            <person name="Gallot-Lavallee L."/>
            <person name="Salas-Leiva D."/>
            <person name="Curtis B.A."/>
            <person name="Zahonova K."/>
            <person name="Pipaliya S."/>
            <person name="Dacks J."/>
            <person name="Roger A.J."/>
        </authorList>
    </citation>
    <scope>NUCLEOTIDE SEQUENCE</scope>
    <source>
        <strain evidence="2">BMAN</strain>
    </source>
</reference>
<dbReference type="EMBL" id="JAPDFW010000144">
    <property type="protein sequence ID" value="KAJ5066405.1"/>
    <property type="molecule type" value="Genomic_DNA"/>
</dbReference>
<proteinExistence type="predicted"/>
<evidence type="ECO:0000313" key="2">
    <source>
        <dbReference type="EMBL" id="KAJ5066405.1"/>
    </source>
</evidence>
<evidence type="ECO:0000256" key="1">
    <source>
        <dbReference type="SAM" id="Coils"/>
    </source>
</evidence>
<keyword evidence="3" id="KW-1185">Reference proteome</keyword>
<evidence type="ECO:0000313" key="3">
    <source>
        <dbReference type="Proteomes" id="UP001149090"/>
    </source>
</evidence>